<evidence type="ECO:0000313" key="2">
    <source>
        <dbReference type="Proteomes" id="UP000826195"/>
    </source>
</evidence>
<reference evidence="1 2" key="1">
    <citation type="journal article" date="2021" name="J. Hered.">
        <title>A chromosome-level genome assembly of the parasitoid wasp, Cotesia glomerata (Hymenoptera: Braconidae).</title>
        <authorList>
            <person name="Pinto B.J."/>
            <person name="Weis J.J."/>
            <person name="Gamble T."/>
            <person name="Ode P.J."/>
            <person name="Paul R."/>
            <person name="Zaspel J.M."/>
        </authorList>
    </citation>
    <scope>NUCLEOTIDE SEQUENCE [LARGE SCALE GENOMIC DNA]</scope>
    <source>
        <strain evidence="1">CgM1</strain>
    </source>
</reference>
<name>A0AAV7HUN5_COTGL</name>
<organism evidence="1 2">
    <name type="scientific">Cotesia glomerata</name>
    <name type="common">Lepidopteran parasitic wasp</name>
    <name type="synonym">Apanteles glomeratus</name>
    <dbReference type="NCBI Taxonomy" id="32391"/>
    <lineage>
        <taxon>Eukaryota</taxon>
        <taxon>Metazoa</taxon>
        <taxon>Ecdysozoa</taxon>
        <taxon>Arthropoda</taxon>
        <taxon>Hexapoda</taxon>
        <taxon>Insecta</taxon>
        <taxon>Pterygota</taxon>
        <taxon>Neoptera</taxon>
        <taxon>Endopterygota</taxon>
        <taxon>Hymenoptera</taxon>
        <taxon>Apocrita</taxon>
        <taxon>Ichneumonoidea</taxon>
        <taxon>Braconidae</taxon>
        <taxon>Microgastrinae</taxon>
        <taxon>Cotesia</taxon>
    </lineage>
</organism>
<comment type="caution">
    <text evidence="1">The sequence shown here is derived from an EMBL/GenBank/DDBJ whole genome shotgun (WGS) entry which is preliminary data.</text>
</comment>
<dbReference type="EMBL" id="JAHXZJ010002982">
    <property type="protein sequence ID" value="KAH0535131.1"/>
    <property type="molecule type" value="Genomic_DNA"/>
</dbReference>
<gene>
    <name evidence="1" type="ORF">KQX54_013930</name>
</gene>
<dbReference type="AlphaFoldDB" id="A0AAV7HUN5"/>
<proteinExistence type="predicted"/>
<accession>A0AAV7HUN5</accession>
<dbReference type="Proteomes" id="UP000826195">
    <property type="component" value="Unassembled WGS sequence"/>
</dbReference>
<keyword evidence="2" id="KW-1185">Reference proteome</keyword>
<sequence length="124" mass="13979">MFTAAFNYEGYGTWYMFVTSVYNNRVLRQGVRLLRELMGPITPGRALCVVGELIGLFGPPAPEVAYAAMYFFLLELRGPGGVCGFDEFVTPNLLDIERLRAALIEFVFNNSTSWRCQVPADRRV</sequence>
<protein>
    <submittedName>
        <fullName evidence="1">Uncharacterized protein</fullName>
    </submittedName>
</protein>
<evidence type="ECO:0000313" key="1">
    <source>
        <dbReference type="EMBL" id="KAH0535131.1"/>
    </source>
</evidence>